<organism evidence="2 3">
    <name type="scientific">Sphingomonas spermidinifaciens</name>
    <dbReference type="NCBI Taxonomy" id="1141889"/>
    <lineage>
        <taxon>Bacteria</taxon>
        <taxon>Pseudomonadati</taxon>
        <taxon>Pseudomonadota</taxon>
        <taxon>Alphaproteobacteria</taxon>
        <taxon>Sphingomonadales</taxon>
        <taxon>Sphingomonadaceae</taxon>
        <taxon>Sphingomonas</taxon>
    </lineage>
</organism>
<sequence>MKPTSLLAVACVTVAIPASPIGAQNQQIVAESGQAPQAASPTLGYADTMGRVLQSPMIVDATIRSAVRIKGAEAAGLATGYARFYVEADLGQLIRAPGPAASRLGWLADVPLDARGRVPRLRKARVIAFARPVAGRADQIQLISPEAQIAWTPADDAQIKRAVREVLAPDAPPAITGIGNAFHVPGSLPGEGETQVFLQTPSGDPVSLLILRRPGEQRRWAVSLGEIVDEAAGPPARDTLLWYRLACGLPRVLPDSAVANEEPARAGIAAEDYAFVIAALGPCGKPA</sequence>
<gene>
    <name evidence="2" type="ORF">COC42_16120</name>
</gene>
<keyword evidence="3" id="KW-1185">Reference proteome</keyword>
<protein>
    <submittedName>
        <fullName evidence="2">Uncharacterized protein</fullName>
    </submittedName>
</protein>
<dbReference type="OrthoDB" id="7406594at2"/>
<keyword evidence="1" id="KW-0732">Signal</keyword>
<accession>A0A2A4B0S6</accession>
<comment type="caution">
    <text evidence="2">The sequence shown here is derived from an EMBL/GenBank/DDBJ whole genome shotgun (WGS) entry which is preliminary data.</text>
</comment>
<evidence type="ECO:0000313" key="3">
    <source>
        <dbReference type="Proteomes" id="UP000218366"/>
    </source>
</evidence>
<evidence type="ECO:0000256" key="1">
    <source>
        <dbReference type="SAM" id="SignalP"/>
    </source>
</evidence>
<dbReference type="EMBL" id="NWMW01000003">
    <property type="protein sequence ID" value="PCD01647.1"/>
    <property type="molecule type" value="Genomic_DNA"/>
</dbReference>
<dbReference type="AlphaFoldDB" id="A0A2A4B0S6"/>
<proteinExistence type="predicted"/>
<name>A0A2A4B0S6_9SPHN</name>
<dbReference type="Proteomes" id="UP000218366">
    <property type="component" value="Unassembled WGS sequence"/>
</dbReference>
<feature type="signal peptide" evidence="1">
    <location>
        <begin position="1"/>
        <end position="23"/>
    </location>
</feature>
<reference evidence="2 3" key="1">
    <citation type="submission" date="2017-09" db="EMBL/GenBank/DDBJ databases">
        <title>Sphingomonas spermidinifaciens 9NM-10, whole genome shotgun sequence.</title>
        <authorList>
            <person name="Feng G."/>
            <person name="Zhu H."/>
        </authorList>
    </citation>
    <scope>NUCLEOTIDE SEQUENCE [LARGE SCALE GENOMIC DNA]</scope>
    <source>
        <strain evidence="2 3">9NM-10</strain>
    </source>
</reference>
<evidence type="ECO:0000313" key="2">
    <source>
        <dbReference type="EMBL" id="PCD01647.1"/>
    </source>
</evidence>
<feature type="chain" id="PRO_5012878651" evidence="1">
    <location>
        <begin position="24"/>
        <end position="287"/>
    </location>
</feature>